<dbReference type="OrthoDB" id="109589at2"/>
<gene>
    <name evidence="2" type="ORF">TS85_11015</name>
</gene>
<proteinExistence type="predicted"/>
<dbReference type="InterPro" id="IPR002347">
    <property type="entry name" value="SDR_fam"/>
</dbReference>
<dbReference type="AlphaFoldDB" id="A0A7U4J8I5"/>
<dbReference type="PANTHER" id="PTHR43157:SF31">
    <property type="entry name" value="PHOSPHATIDYLINOSITOL-GLYCAN BIOSYNTHESIS CLASS F PROTEIN"/>
    <property type="match status" value="1"/>
</dbReference>
<evidence type="ECO:0000313" key="2">
    <source>
        <dbReference type="EMBL" id="AJP72206.1"/>
    </source>
</evidence>
<dbReference type="InterPro" id="IPR036291">
    <property type="entry name" value="NAD(P)-bd_dom_sf"/>
</dbReference>
<evidence type="ECO:0000256" key="1">
    <source>
        <dbReference type="ARBA" id="ARBA00023002"/>
    </source>
</evidence>
<organism evidence="2 3">
    <name type="scientific">Sphingomonas hengshuiensis</name>
    <dbReference type="NCBI Taxonomy" id="1609977"/>
    <lineage>
        <taxon>Bacteria</taxon>
        <taxon>Pseudomonadati</taxon>
        <taxon>Pseudomonadota</taxon>
        <taxon>Alphaproteobacteria</taxon>
        <taxon>Sphingomonadales</taxon>
        <taxon>Sphingomonadaceae</taxon>
        <taxon>Sphingomonas</taxon>
    </lineage>
</organism>
<dbReference type="EMBL" id="CP010836">
    <property type="protein sequence ID" value="AJP72206.1"/>
    <property type="molecule type" value="Genomic_DNA"/>
</dbReference>
<dbReference type="CDD" id="cd05327">
    <property type="entry name" value="retinol-DH_like_SDR_c_like"/>
    <property type="match status" value="1"/>
</dbReference>
<reference evidence="2 3" key="2">
    <citation type="submission" date="2015-02" db="EMBL/GenBank/DDBJ databases">
        <title>The complete genome of Sphingomonas hengshuiensis sp. WHSC-8 isolated from soil of Hengshui Lake.</title>
        <authorList>
            <person name="Wei S."/>
            <person name="Guo J."/>
            <person name="Su C."/>
            <person name="Wu R."/>
            <person name="Zhang Z."/>
            <person name="Liang K."/>
            <person name="Li H."/>
            <person name="Wang T."/>
            <person name="Liu H."/>
            <person name="Zhang C."/>
            <person name="Li Z."/>
            <person name="Wang Q."/>
            <person name="Meng J."/>
        </authorList>
    </citation>
    <scope>NUCLEOTIDE SEQUENCE [LARGE SCALE GENOMIC DNA]</scope>
    <source>
        <strain evidence="2 3">WHSC-8</strain>
    </source>
</reference>
<dbReference type="PANTHER" id="PTHR43157">
    <property type="entry name" value="PHOSPHATIDYLINOSITOL-GLYCAN BIOSYNTHESIS CLASS F PROTEIN-RELATED"/>
    <property type="match status" value="1"/>
</dbReference>
<dbReference type="Gene3D" id="3.40.50.720">
    <property type="entry name" value="NAD(P)-binding Rossmann-like Domain"/>
    <property type="match status" value="1"/>
</dbReference>
<keyword evidence="1" id="KW-0560">Oxidoreductase</keyword>
<dbReference type="GO" id="GO:0016491">
    <property type="term" value="F:oxidoreductase activity"/>
    <property type="evidence" value="ECO:0007669"/>
    <property type="project" value="UniProtKB-KW"/>
</dbReference>
<evidence type="ECO:0000313" key="3">
    <source>
        <dbReference type="Proteomes" id="UP000032300"/>
    </source>
</evidence>
<dbReference type="NCBIfam" id="NF004846">
    <property type="entry name" value="PRK06197.1"/>
    <property type="match status" value="1"/>
</dbReference>
<dbReference type="Pfam" id="PF00106">
    <property type="entry name" value="adh_short"/>
    <property type="match status" value="1"/>
</dbReference>
<dbReference type="SUPFAM" id="SSF51735">
    <property type="entry name" value="NAD(P)-binding Rossmann-fold domains"/>
    <property type="match status" value="1"/>
</dbReference>
<name>A0A7U4J8I5_9SPHN</name>
<dbReference type="KEGG" id="sphi:TS85_11015"/>
<reference evidence="2 3" key="1">
    <citation type="journal article" date="2015" name="Int. J. Syst. Evol. Microbiol.">
        <title>Sphingomonas hengshuiensis sp. nov., isolated from lake wetland.</title>
        <authorList>
            <person name="Wei S."/>
            <person name="Wang T."/>
            <person name="Liu H."/>
            <person name="Zhang C."/>
            <person name="Guo J."/>
            <person name="Wang Q."/>
            <person name="Liang K."/>
            <person name="Zhang Z."/>
        </authorList>
    </citation>
    <scope>NUCLEOTIDE SEQUENCE [LARGE SCALE GENOMIC DNA]</scope>
    <source>
        <strain evidence="2 3">WHSC-8</strain>
    </source>
</reference>
<protein>
    <submittedName>
        <fullName evidence="2">Oxidoreductase</fullName>
    </submittedName>
</protein>
<dbReference type="RefSeq" id="WP_044332171.1">
    <property type="nucleotide sequence ID" value="NZ_CP010836.1"/>
</dbReference>
<dbReference type="Proteomes" id="UP000032300">
    <property type="component" value="Chromosome"/>
</dbReference>
<keyword evidence="3" id="KW-1185">Reference proteome</keyword>
<accession>A0A7U4J8I5</accession>
<sequence>MSGFSESDVTDQSGKTFVVTGANSGLGFEITRVLAARRARVVMACRSKPKADAAIMRIRALNPGAELEFLAYDQSDLDSIRTAAETLSAGPVIDVLINNAGVMEFTLSQTKQGFEQHFGTNHLGSFAFTCLLLPKLAEASVPRVVITGSASHRTGVIDFDDLDNAGKGYGHSSRYANSKLANMLFLFELDQRLRAAGSPIIAIGSHPGLAITSLGREQRLLRSIVVPLAKLLRFNTAAMGAWPSLQAATSVVNPGGYYGPIGWNELKGPSGPSGRSPNAVDATIAQRLWDRSIKLTGVDVTPL</sequence>
<dbReference type="PRINTS" id="PR00081">
    <property type="entry name" value="GDHRDH"/>
</dbReference>